<reference evidence="1 2" key="1">
    <citation type="submission" date="2024-11" db="EMBL/GenBank/DDBJ databases">
        <title>Adaptive evolution of stress response genes in parasites aligns with host niche diversity.</title>
        <authorList>
            <person name="Hahn C."/>
            <person name="Resl P."/>
        </authorList>
    </citation>
    <scope>NUCLEOTIDE SEQUENCE [LARGE SCALE GENOMIC DNA]</scope>
    <source>
        <strain evidence="1">EGGRZ-B1_66</strain>
        <tissue evidence="1">Body</tissue>
    </source>
</reference>
<comment type="caution">
    <text evidence="1">The sequence shown here is derived from an EMBL/GenBank/DDBJ whole genome shotgun (WGS) entry which is preliminary data.</text>
</comment>
<organism evidence="1 2">
    <name type="scientific">Cichlidogyrus casuarinus</name>
    <dbReference type="NCBI Taxonomy" id="1844966"/>
    <lineage>
        <taxon>Eukaryota</taxon>
        <taxon>Metazoa</taxon>
        <taxon>Spiralia</taxon>
        <taxon>Lophotrochozoa</taxon>
        <taxon>Platyhelminthes</taxon>
        <taxon>Monogenea</taxon>
        <taxon>Monopisthocotylea</taxon>
        <taxon>Dactylogyridea</taxon>
        <taxon>Ancyrocephalidae</taxon>
        <taxon>Cichlidogyrus</taxon>
    </lineage>
</organism>
<dbReference type="AlphaFoldDB" id="A0ABD2QE19"/>
<keyword evidence="2" id="KW-1185">Reference proteome</keyword>
<sequence>MLDNVATTLSEINSNAPTKKLAKVSGRDSALSDDTLSGEEDWLKNLATHTESGQTISLDQIAANKSQAKRRNALFNDPEEPELVSSAQLITEQLQASLKLLYLERTARAVEPVMCLFAFYSLLRGKICLRWTFCVSFFEYMLKQEPKLLQRILRQYPLSGVVRQAVFVINKLKRKQFNVIMRKSELVPELTAFQVARRVAMHWMTRLNRYRKEKKRWNNLAHTWSNHEVNLYYIKLSLPDDLQHEPEDTASPVVMENWRFRRLLFLNLHPNQDYELQLPYLKKALQHINSGLASENLSTYLENVSSTIWVHFLIFLDAQVSL</sequence>
<dbReference type="Proteomes" id="UP001626550">
    <property type="component" value="Unassembled WGS sequence"/>
</dbReference>
<gene>
    <name evidence="1" type="ORF">Ciccas_004771</name>
</gene>
<dbReference type="EMBL" id="JBJKFK010000517">
    <property type="protein sequence ID" value="KAL3316581.1"/>
    <property type="molecule type" value="Genomic_DNA"/>
</dbReference>
<name>A0ABD2QE19_9PLAT</name>
<proteinExistence type="predicted"/>
<evidence type="ECO:0000313" key="2">
    <source>
        <dbReference type="Proteomes" id="UP001626550"/>
    </source>
</evidence>
<evidence type="ECO:0000313" key="1">
    <source>
        <dbReference type="EMBL" id="KAL3316581.1"/>
    </source>
</evidence>
<protein>
    <submittedName>
        <fullName evidence="1">Uncharacterized protein</fullName>
    </submittedName>
</protein>
<accession>A0ABD2QE19</accession>